<evidence type="ECO:0000313" key="1">
    <source>
        <dbReference type="EMBL" id="XCG51380.1"/>
    </source>
</evidence>
<reference evidence="1" key="1">
    <citation type="submission" date="2024-06" db="EMBL/GenBank/DDBJ databases">
        <title>Mesorhizobium karijinii sp. nov., a symbiont of the iconic Swainsona formosa from arid Australia.</title>
        <authorList>
            <person name="Hill Y.J."/>
            <person name="Watkin E.L.J."/>
            <person name="O'Hara G.W."/>
            <person name="Terpolilli J."/>
            <person name="Tye M.L."/>
            <person name="Kohlmeier M.G."/>
        </authorList>
    </citation>
    <scope>NUCLEOTIDE SEQUENCE</scope>
    <source>
        <strain evidence="1">WSM2240</strain>
    </source>
</reference>
<dbReference type="RefSeq" id="WP_353641112.1">
    <property type="nucleotide sequence ID" value="NZ_CP159253.1"/>
</dbReference>
<proteinExistence type="predicted"/>
<dbReference type="AlphaFoldDB" id="A0AAU8CX11"/>
<dbReference type="EMBL" id="CP159253">
    <property type="protein sequence ID" value="XCG51380.1"/>
    <property type="molecule type" value="Genomic_DNA"/>
</dbReference>
<gene>
    <name evidence="1" type="ORF">ABVK50_13285</name>
</gene>
<organism evidence="1">
    <name type="scientific">Mesorhizobium sp. WSM2240</name>
    <dbReference type="NCBI Taxonomy" id="3228851"/>
    <lineage>
        <taxon>Bacteria</taxon>
        <taxon>Pseudomonadati</taxon>
        <taxon>Pseudomonadota</taxon>
        <taxon>Alphaproteobacteria</taxon>
        <taxon>Hyphomicrobiales</taxon>
        <taxon>Phyllobacteriaceae</taxon>
        <taxon>Mesorhizobium</taxon>
    </lineage>
</organism>
<accession>A0AAU8CX11</accession>
<name>A0AAU8CX11_9HYPH</name>
<protein>
    <submittedName>
        <fullName evidence="1">Uncharacterized protein</fullName>
    </submittedName>
</protein>
<sequence>MPIGRNGQDFIVNSTTDNNQGSPSIAALADGRFVATWTSSDSGDGSGSCIRARVYNADGSAAGNDFIVNSTTESAQVNPSITALAGGRFVVTWESGDAGDGSGSCIRARLHNADGSAAGNDFIVNPTTADGQFNPSVTALADGRFVVTWESDDTGDGSGACVRGRVYNANGTAAGNDFIVNSTTDNGQFSPSITTLADGRFVVTWVSEDAGDGSGLCIRGRVYNANGTAAGNDFIVNSTTESIPLHRSRRWPTAASW</sequence>